<evidence type="ECO:0000313" key="2">
    <source>
        <dbReference type="EMBL" id="UYV83539.1"/>
    </source>
</evidence>
<evidence type="ECO:0000313" key="3">
    <source>
        <dbReference type="Proteomes" id="UP001235939"/>
    </source>
</evidence>
<protein>
    <submittedName>
        <fullName evidence="2">Uncharacterized protein</fullName>
    </submittedName>
</protein>
<sequence>MSLKIHFLHSHLDFLPDNLGAVSDEHCERFHQDISSMEKRYQGKWSPGMLADYCWTLKKDRLFSRENRQESGPGRLSCRKIDQRDPRSPHNSEVTMFLSVYYSFVFTLVRIHSLVDFVSCKEDQEKRPSPKLLSLLMKGRLTEGKLWSSTWTLAKQLTLSGDRPLSEVSNARLAHHSLWPTLCKISWKTRRCNFLRGQQRQPHSLSMAPFKIKPNSVEFQRSGYLNHITP</sequence>
<feature type="region of interest" description="Disordered" evidence="1">
    <location>
        <begin position="66"/>
        <end position="89"/>
    </location>
</feature>
<dbReference type="PANTHER" id="PTHR46114">
    <property type="entry name" value="APPLE DOMAIN-CONTAINING PROTEIN"/>
    <property type="match status" value="1"/>
</dbReference>
<name>A0ABY6LSM9_9ARAC</name>
<accession>A0ABY6LSM9</accession>
<reference evidence="2 3" key="1">
    <citation type="submission" date="2022-03" db="EMBL/GenBank/DDBJ databases">
        <title>A chromosomal length assembly of Cordylochernes scorpioides.</title>
        <authorList>
            <person name="Zeh D."/>
            <person name="Zeh J."/>
        </authorList>
    </citation>
    <scope>NUCLEOTIDE SEQUENCE [LARGE SCALE GENOMIC DNA]</scope>
    <source>
        <strain evidence="2">IN4F17</strain>
        <tissue evidence="2">Whole Body</tissue>
    </source>
</reference>
<gene>
    <name evidence="2" type="ORF">LAZ67_23001414</name>
</gene>
<proteinExistence type="predicted"/>
<keyword evidence="3" id="KW-1185">Reference proteome</keyword>
<dbReference type="EMBL" id="CP092885">
    <property type="protein sequence ID" value="UYV83539.1"/>
    <property type="molecule type" value="Genomic_DNA"/>
</dbReference>
<dbReference type="PANTHER" id="PTHR46114:SF2">
    <property type="entry name" value="CULLIN N-TERMINAL DOMAIN-CONTAINING PROTEIN"/>
    <property type="match status" value="1"/>
</dbReference>
<organism evidence="2 3">
    <name type="scientific">Cordylochernes scorpioides</name>
    <dbReference type="NCBI Taxonomy" id="51811"/>
    <lineage>
        <taxon>Eukaryota</taxon>
        <taxon>Metazoa</taxon>
        <taxon>Ecdysozoa</taxon>
        <taxon>Arthropoda</taxon>
        <taxon>Chelicerata</taxon>
        <taxon>Arachnida</taxon>
        <taxon>Pseudoscorpiones</taxon>
        <taxon>Cheliferoidea</taxon>
        <taxon>Chernetidae</taxon>
        <taxon>Cordylochernes</taxon>
    </lineage>
</organism>
<evidence type="ECO:0000256" key="1">
    <source>
        <dbReference type="SAM" id="MobiDB-lite"/>
    </source>
</evidence>
<dbReference type="Proteomes" id="UP001235939">
    <property type="component" value="Chromosome 23"/>
</dbReference>
<feature type="compositionally biased region" description="Basic and acidic residues" evidence="1">
    <location>
        <begin position="79"/>
        <end position="89"/>
    </location>
</feature>